<sequence length="207" mass="22872">MGSCDTSPSLVLLFGVFNLLLGPLHLVEERLFHTGHSKRWFLAVFTWAFQTYHTESGRHNFVYDVEKSLYTLEGFPQNKHEFTVVLDDITSTTSNRTTANGSSGTGVGSPDKLVKPTRVNDQYLTNILQKINGNLGGLNSMLTTEHGLNIPVISKAPAMMLGMDVSHDSPGQADAPSIYAVIYLYELLLDFYTSSGKGKPNQIIVFR</sequence>
<protein>
    <recommendedName>
        <fullName evidence="2">Piwi domain-containing protein</fullName>
    </recommendedName>
</protein>
<dbReference type="Gene3D" id="3.30.420.10">
    <property type="entry name" value="Ribonuclease H-like superfamily/Ribonuclease H"/>
    <property type="match status" value="1"/>
</dbReference>
<dbReference type="GO" id="GO:0003676">
    <property type="term" value="F:nucleic acid binding"/>
    <property type="evidence" value="ECO:0007669"/>
    <property type="project" value="InterPro"/>
</dbReference>
<dbReference type="OrthoDB" id="10252740at2759"/>
<dbReference type="InterPro" id="IPR012337">
    <property type="entry name" value="RNaseH-like_sf"/>
</dbReference>
<organism evidence="3 4">
    <name type="scientific">Kingdonia uniflora</name>
    <dbReference type="NCBI Taxonomy" id="39325"/>
    <lineage>
        <taxon>Eukaryota</taxon>
        <taxon>Viridiplantae</taxon>
        <taxon>Streptophyta</taxon>
        <taxon>Embryophyta</taxon>
        <taxon>Tracheophyta</taxon>
        <taxon>Spermatophyta</taxon>
        <taxon>Magnoliopsida</taxon>
        <taxon>Ranunculales</taxon>
        <taxon>Circaeasteraceae</taxon>
        <taxon>Kingdonia</taxon>
    </lineage>
</organism>
<dbReference type="InterPro" id="IPR036397">
    <property type="entry name" value="RNaseH_sf"/>
</dbReference>
<dbReference type="Pfam" id="PF02171">
    <property type="entry name" value="Piwi"/>
    <property type="match status" value="1"/>
</dbReference>
<evidence type="ECO:0000313" key="4">
    <source>
        <dbReference type="Proteomes" id="UP000541444"/>
    </source>
</evidence>
<dbReference type="AlphaFoldDB" id="A0A7J7ME62"/>
<evidence type="ECO:0000259" key="2">
    <source>
        <dbReference type="Pfam" id="PF02171"/>
    </source>
</evidence>
<name>A0A7J7ME62_9MAGN</name>
<keyword evidence="4" id="KW-1185">Reference proteome</keyword>
<dbReference type="Proteomes" id="UP000541444">
    <property type="component" value="Unassembled WGS sequence"/>
</dbReference>
<dbReference type="SUPFAM" id="SSF53098">
    <property type="entry name" value="Ribonuclease H-like"/>
    <property type="match status" value="1"/>
</dbReference>
<evidence type="ECO:0000256" key="1">
    <source>
        <dbReference type="SAM" id="SignalP"/>
    </source>
</evidence>
<accession>A0A7J7ME62</accession>
<dbReference type="EMBL" id="JACGCM010001580">
    <property type="protein sequence ID" value="KAF6153193.1"/>
    <property type="molecule type" value="Genomic_DNA"/>
</dbReference>
<keyword evidence="1" id="KW-0732">Signal</keyword>
<proteinExistence type="predicted"/>
<gene>
    <name evidence="3" type="ORF">GIB67_016672</name>
</gene>
<feature type="signal peptide" evidence="1">
    <location>
        <begin position="1"/>
        <end position="26"/>
    </location>
</feature>
<reference evidence="3 4" key="1">
    <citation type="journal article" date="2020" name="IScience">
        <title>Genome Sequencing of the Endangered Kingdonia uniflora (Circaeasteraceae, Ranunculales) Reveals Potential Mechanisms of Evolutionary Specialization.</title>
        <authorList>
            <person name="Sun Y."/>
            <person name="Deng T."/>
            <person name="Zhang A."/>
            <person name="Moore M.J."/>
            <person name="Landis J.B."/>
            <person name="Lin N."/>
            <person name="Zhang H."/>
            <person name="Zhang X."/>
            <person name="Huang J."/>
            <person name="Zhang X."/>
            <person name="Sun H."/>
            <person name="Wang H."/>
        </authorList>
    </citation>
    <scope>NUCLEOTIDE SEQUENCE [LARGE SCALE GENOMIC DNA]</scope>
    <source>
        <strain evidence="3">TB1705</strain>
        <tissue evidence="3">Leaf</tissue>
    </source>
</reference>
<dbReference type="InterPro" id="IPR003165">
    <property type="entry name" value="Piwi"/>
</dbReference>
<dbReference type="PANTHER" id="PTHR22891">
    <property type="entry name" value="EUKARYOTIC TRANSLATION INITIATION FACTOR 2C"/>
    <property type="match status" value="1"/>
</dbReference>
<feature type="domain" description="Piwi" evidence="2">
    <location>
        <begin position="117"/>
        <end position="185"/>
    </location>
</feature>
<evidence type="ECO:0000313" key="3">
    <source>
        <dbReference type="EMBL" id="KAF6153193.1"/>
    </source>
</evidence>
<feature type="chain" id="PRO_5029563911" description="Piwi domain-containing protein" evidence="1">
    <location>
        <begin position="27"/>
        <end position="207"/>
    </location>
</feature>
<comment type="caution">
    <text evidence="3">The sequence shown here is derived from an EMBL/GenBank/DDBJ whole genome shotgun (WGS) entry which is preliminary data.</text>
</comment>